<name>A0AAV8YSZ0_9CUCU</name>
<comment type="subcellular location">
    <subcellularLocation>
        <location evidence="1">Cell membrane</location>
        <topology evidence="1">Multi-pass membrane protein</topology>
    </subcellularLocation>
</comment>
<gene>
    <name evidence="16" type="ORF">NQ318_009013</name>
</gene>
<dbReference type="AlphaFoldDB" id="A0AAV8YSZ0"/>
<dbReference type="Gene3D" id="3.40.190.10">
    <property type="entry name" value="Periplasmic binding protein-like II"/>
    <property type="match status" value="1"/>
</dbReference>
<dbReference type="PANTHER" id="PTHR42643:SF33">
    <property type="entry name" value="GLUTAMATE RECEPTOR 2-LIKE PROTEIN"/>
    <property type="match status" value="1"/>
</dbReference>
<sequence length="548" mass="62642">MLVPIVFEYYLKEHFTESTFLLKRLMKNGHQTNIMRINFQIMKFPIPPNHQVFALNLDCENSSTVLDRTEEMGYWTKDKRFIDYGFGKNTIRRRKSLEGTKLNICIVITNRDSLNHLTDKRDKHIDSIAKVNYVLVEHLKDIINATLNYSVQPTWGYKDNNSGWSGMIGELTRHEADIGGTPLFFTIDRVDIIDYVAMTTPTRSKFVFQQPKLSYVKNVYTLPFDTKVWVSTICLIVIMGFVMYVIIKWEWKKWRAYARSSVQSSVPEVKDSVTDIVVFTFGAACQQGSSSIPFSIPGRITAIMLYVSLMFLYTSYSANIVALLQSSSDSIQTLEDLLKSRLQIGVDDTVFNRFYFPNSVDPVRRALYLQKVAPRGKKDNFMPIEEGVRKMRKGLFAFHMETGSGYKIVSETFQEGEKCGLKEIQFLQVIDPWFVVRKNSTYKELIKIGEDEAAVAGFFRLWGRPKCSGKRGLKPEFSWAGSGLFINGPELEPSTELLRLYCKNLRILVGLLIGHCPMKKHLKIIGVTANGACKMVGGNFLSYSLPLF</sequence>
<dbReference type="Pfam" id="PF00060">
    <property type="entry name" value="Lig_chan"/>
    <property type="match status" value="1"/>
</dbReference>
<evidence type="ECO:0000256" key="13">
    <source>
        <dbReference type="SAM" id="Phobius"/>
    </source>
</evidence>
<dbReference type="Pfam" id="PF10613">
    <property type="entry name" value="Lig_chan-Glu_bd"/>
    <property type="match status" value="1"/>
</dbReference>
<dbReference type="GO" id="GO:0050906">
    <property type="term" value="P:detection of stimulus involved in sensory perception"/>
    <property type="evidence" value="ECO:0007669"/>
    <property type="project" value="UniProtKB-ARBA"/>
</dbReference>
<dbReference type="InterPro" id="IPR019594">
    <property type="entry name" value="Glu/Gly-bd"/>
</dbReference>
<dbReference type="InterPro" id="IPR001320">
    <property type="entry name" value="Iontro_rcpt_C"/>
</dbReference>
<evidence type="ECO:0000313" key="17">
    <source>
        <dbReference type="Proteomes" id="UP001162162"/>
    </source>
</evidence>
<feature type="transmembrane region" description="Helical" evidence="13">
    <location>
        <begin position="303"/>
        <end position="324"/>
    </location>
</feature>
<dbReference type="FunFam" id="3.40.190.10:FF:000188">
    <property type="entry name" value="Ionotropic receptor 64a"/>
    <property type="match status" value="1"/>
</dbReference>
<evidence type="ECO:0000256" key="2">
    <source>
        <dbReference type="ARBA" id="ARBA00008685"/>
    </source>
</evidence>
<evidence type="ECO:0000256" key="7">
    <source>
        <dbReference type="ARBA" id="ARBA00023065"/>
    </source>
</evidence>
<keyword evidence="9" id="KW-0675">Receptor</keyword>
<reference evidence="16" key="1">
    <citation type="journal article" date="2023" name="Insect Mol. Biol.">
        <title>Genome sequencing provides insights into the evolution of gene families encoding plant cell wall-degrading enzymes in longhorned beetles.</title>
        <authorList>
            <person name="Shin N.R."/>
            <person name="Okamura Y."/>
            <person name="Kirsch R."/>
            <person name="Pauchet Y."/>
        </authorList>
    </citation>
    <scope>NUCLEOTIDE SEQUENCE</scope>
    <source>
        <strain evidence="16">AMC_N1</strain>
    </source>
</reference>
<keyword evidence="7" id="KW-0406">Ion transport</keyword>
<evidence type="ECO:0000259" key="15">
    <source>
        <dbReference type="Pfam" id="PF10613"/>
    </source>
</evidence>
<evidence type="ECO:0000256" key="10">
    <source>
        <dbReference type="ARBA" id="ARBA00023180"/>
    </source>
</evidence>
<dbReference type="PANTHER" id="PTHR42643">
    <property type="entry name" value="IONOTROPIC RECEPTOR 20A-RELATED"/>
    <property type="match status" value="1"/>
</dbReference>
<feature type="domain" description="Ionotropic glutamate receptor C-terminal" evidence="14">
    <location>
        <begin position="226"/>
        <end position="423"/>
    </location>
</feature>
<dbReference type="GO" id="GO:0005886">
    <property type="term" value="C:plasma membrane"/>
    <property type="evidence" value="ECO:0007669"/>
    <property type="project" value="UniProtKB-SubCell"/>
</dbReference>
<evidence type="ECO:0000256" key="4">
    <source>
        <dbReference type="ARBA" id="ARBA00022475"/>
    </source>
</evidence>
<evidence type="ECO:0000256" key="1">
    <source>
        <dbReference type="ARBA" id="ARBA00004651"/>
    </source>
</evidence>
<dbReference type="GO" id="GO:0015276">
    <property type="term" value="F:ligand-gated monoatomic ion channel activity"/>
    <property type="evidence" value="ECO:0007669"/>
    <property type="project" value="InterPro"/>
</dbReference>
<evidence type="ECO:0000256" key="8">
    <source>
        <dbReference type="ARBA" id="ARBA00023136"/>
    </source>
</evidence>
<keyword evidence="10" id="KW-0325">Glycoprotein</keyword>
<evidence type="ECO:0000256" key="3">
    <source>
        <dbReference type="ARBA" id="ARBA00022448"/>
    </source>
</evidence>
<keyword evidence="3" id="KW-0813">Transport</keyword>
<feature type="domain" description="Ionotropic glutamate receptor L-glutamate and glycine-binding" evidence="15">
    <location>
        <begin position="135"/>
        <end position="196"/>
    </location>
</feature>
<dbReference type="Gene3D" id="1.10.287.70">
    <property type="match status" value="1"/>
</dbReference>
<dbReference type="SUPFAM" id="SSF53850">
    <property type="entry name" value="Periplasmic binding protein-like II"/>
    <property type="match status" value="1"/>
</dbReference>
<dbReference type="EMBL" id="JAPWTK010000040">
    <property type="protein sequence ID" value="KAJ8955120.1"/>
    <property type="molecule type" value="Genomic_DNA"/>
</dbReference>
<organism evidence="16 17">
    <name type="scientific">Aromia moschata</name>
    <dbReference type="NCBI Taxonomy" id="1265417"/>
    <lineage>
        <taxon>Eukaryota</taxon>
        <taxon>Metazoa</taxon>
        <taxon>Ecdysozoa</taxon>
        <taxon>Arthropoda</taxon>
        <taxon>Hexapoda</taxon>
        <taxon>Insecta</taxon>
        <taxon>Pterygota</taxon>
        <taxon>Neoptera</taxon>
        <taxon>Endopterygota</taxon>
        <taxon>Coleoptera</taxon>
        <taxon>Polyphaga</taxon>
        <taxon>Cucujiformia</taxon>
        <taxon>Chrysomeloidea</taxon>
        <taxon>Cerambycidae</taxon>
        <taxon>Cerambycinae</taxon>
        <taxon>Callichromatini</taxon>
        <taxon>Aromia</taxon>
    </lineage>
</organism>
<keyword evidence="12" id="KW-0407">Ion channel</keyword>
<accession>A0AAV8YSZ0</accession>
<keyword evidence="5 13" id="KW-0812">Transmembrane</keyword>
<evidence type="ECO:0000256" key="12">
    <source>
        <dbReference type="ARBA" id="ARBA00023303"/>
    </source>
</evidence>
<proteinExistence type="inferred from homology"/>
<evidence type="ECO:0000259" key="14">
    <source>
        <dbReference type="Pfam" id="PF00060"/>
    </source>
</evidence>
<evidence type="ECO:0000256" key="9">
    <source>
        <dbReference type="ARBA" id="ARBA00023170"/>
    </source>
</evidence>
<keyword evidence="4" id="KW-1003">Cell membrane</keyword>
<protein>
    <submittedName>
        <fullName evidence="16">Uncharacterized protein</fullName>
    </submittedName>
</protein>
<keyword evidence="6 13" id="KW-1133">Transmembrane helix</keyword>
<comment type="caution">
    <text evidence="16">The sequence shown here is derived from an EMBL/GenBank/DDBJ whole genome shotgun (WGS) entry which is preliminary data.</text>
</comment>
<keyword evidence="8 13" id="KW-0472">Membrane</keyword>
<evidence type="ECO:0000313" key="16">
    <source>
        <dbReference type="EMBL" id="KAJ8955120.1"/>
    </source>
</evidence>
<evidence type="ECO:0000256" key="5">
    <source>
        <dbReference type="ARBA" id="ARBA00022692"/>
    </source>
</evidence>
<evidence type="ECO:0000256" key="11">
    <source>
        <dbReference type="ARBA" id="ARBA00023286"/>
    </source>
</evidence>
<dbReference type="InterPro" id="IPR052192">
    <property type="entry name" value="Insect_Ionotropic_Sensory_Rcpt"/>
</dbReference>
<dbReference type="Proteomes" id="UP001162162">
    <property type="component" value="Unassembled WGS sequence"/>
</dbReference>
<keyword evidence="17" id="KW-1185">Reference proteome</keyword>
<feature type="transmembrane region" description="Helical" evidence="13">
    <location>
        <begin position="228"/>
        <end position="247"/>
    </location>
</feature>
<evidence type="ECO:0000256" key="6">
    <source>
        <dbReference type="ARBA" id="ARBA00022989"/>
    </source>
</evidence>
<keyword evidence="11" id="KW-1071">Ligand-gated ion channel</keyword>
<comment type="similarity">
    <text evidence="2">Belongs to the glutamate-gated ion channel (TC 1.A.10.1) family.</text>
</comment>